<dbReference type="AlphaFoldDB" id="A0A2K2U4A2"/>
<dbReference type="InterPro" id="IPR036411">
    <property type="entry name" value="TorD-like_sf"/>
</dbReference>
<evidence type="ECO:0000313" key="3">
    <source>
        <dbReference type="Proteomes" id="UP000236488"/>
    </source>
</evidence>
<keyword evidence="1" id="KW-0143">Chaperone</keyword>
<name>A0A2K2U4A2_9ACTN</name>
<protein>
    <submittedName>
        <fullName evidence="2">Dehydrogenase</fullName>
    </submittedName>
</protein>
<dbReference type="EMBL" id="PPEL01000049">
    <property type="protein sequence ID" value="PNV65082.1"/>
    <property type="molecule type" value="Genomic_DNA"/>
</dbReference>
<dbReference type="Pfam" id="PF02613">
    <property type="entry name" value="Nitrate_red_del"/>
    <property type="match status" value="1"/>
</dbReference>
<dbReference type="Proteomes" id="UP000236488">
    <property type="component" value="Unassembled WGS sequence"/>
</dbReference>
<keyword evidence="3" id="KW-1185">Reference proteome</keyword>
<sequence>MQTEAQAATCAEARAAARVEARTAREPHAACGETTDEATVDLAELMDLRARTYGMLARLYRKEVDKEVLDELQSMRFPTSTGNAKVDEGYHLLYDYLRTAWDDSVTELAIDYVRTFIGHGVNGYSAAYPYESVYTSERRLMMQEARAEVLQTLRENNLKRGNWTEGEDHVALELEFMQRMAMRTAAALRDGNEESAAEYVLTQRTFARDHLLNWLPMLTGDMRMFSRTTFYQGLAQLTMGYVEEDEAVLSELLDG</sequence>
<dbReference type="PANTHER" id="PTHR34227:SF11">
    <property type="entry name" value="CHAPERONE PROTEIN TORD"/>
    <property type="match status" value="1"/>
</dbReference>
<organism evidence="2 3">
    <name type="scientific">Rubneribacter badeniensis</name>
    <dbReference type="NCBI Taxonomy" id="2070688"/>
    <lineage>
        <taxon>Bacteria</taxon>
        <taxon>Bacillati</taxon>
        <taxon>Actinomycetota</taxon>
        <taxon>Coriobacteriia</taxon>
        <taxon>Eggerthellales</taxon>
        <taxon>Eggerthellaceae</taxon>
        <taxon>Rubneribacter</taxon>
    </lineage>
</organism>
<comment type="caution">
    <text evidence="2">The sequence shown here is derived from an EMBL/GenBank/DDBJ whole genome shotgun (WGS) entry which is preliminary data.</text>
</comment>
<evidence type="ECO:0000313" key="2">
    <source>
        <dbReference type="EMBL" id="PNV65082.1"/>
    </source>
</evidence>
<dbReference type="SUPFAM" id="SSF89155">
    <property type="entry name" value="TorD-like"/>
    <property type="match status" value="1"/>
</dbReference>
<accession>A0A2K2U4A2</accession>
<reference evidence="2 3" key="1">
    <citation type="journal article" date="2018" name="Int. J. Syst. Evol. Microbiol.">
        <title>Rubneribacter badeniensis gen. nov., sp. nov. and Enteroscipio rubneri gen. nov., sp. nov., new members of the Eggerthellaceae isolated from human faeces.</title>
        <authorList>
            <person name="Danylec N."/>
            <person name="Gobl A."/>
            <person name="Stoll D.A."/>
            <person name="Hetzer B."/>
            <person name="Kulling S.E."/>
            <person name="Huch M."/>
        </authorList>
    </citation>
    <scope>NUCLEOTIDE SEQUENCE [LARGE SCALE GENOMIC DNA]</scope>
    <source>
        <strain evidence="2 3">ResAG-85</strain>
    </source>
</reference>
<dbReference type="InterPro" id="IPR050289">
    <property type="entry name" value="TorD/DmsD_chaperones"/>
</dbReference>
<dbReference type="PANTHER" id="PTHR34227">
    <property type="entry name" value="CHAPERONE PROTEIN YCDY"/>
    <property type="match status" value="1"/>
</dbReference>
<dbReference type="Gene3D" id="1.10.3480.10">
    <property type="entry name" value="TorD-like"/>
    <property type="match status" value="1"/>
</dbReference>
<gene>
    <name evidence="2" type="ORF">C2L80_08535</name>
</gene>
<proteinExistence type="predicted"/>
<evidence type="ECO:0000256" key="1">
    <source>
        <dbReference type="ARBA" id="ARBA00023186"/>
    </source>
</evidence>
<dbReference type="InterPro" id="IPR020945">
    <property type="entry name" value="DMSO/NO3_reduct_chaperone"/>
</dbReference>